<dbReference type="EMBL" id="CABFPH010000227">
    <property type="protein sequence ID" value="VUD75100.1"/>
    <property type="molecule type" value="Genomic_DNA"/>
</dbReference>
<evidence type="ECO:0000256" key="1">
    <source>
        <dbReference type="SAM" id="MobiDB-lite"/>
    </source>
</evidence>
<dbReference type="Proteomes" id="UP000410984">
    <property type="component" value="Unassembled WGS sequence"/>
</dbReference>
<accession>A0A509ELP7</accession>
<name>A0A509ELP7_9HYPH</name>
<gene>
    <name evidence="2" type="ORF">MET9862_05742</name>
</gene>
<sequence>MMKPAFQPAPRPRPRISPEDAQQLAVATSDLGFTRPSSAPEARVEEPVHPTAEPMPAAASAVSTAQEPKVPLAPAAPAKGTALKFEVPDTVWTALRQEALNRRVTVKYLVLEALAAKGYNVDLSAVPEDGRRLR</sequence>
<feature type="region of interest" description="Disordered" evidence="1">
    <location>
        <begin position="31"/>
        <end position="74"/>
    </location>
</feature>
<keyword evidence="3" id="KW-1185">Reference proteome</keyword>
<protein>
    <submittedName>
        <fullName evidence="2">Uncharacterized protein</fullName>
    </submittedName>
</protein>
<evidence type="ECO:0000313" key="2">
    <source>
        <dbReference type="EMBL" id="VUD75100.1"/>
    </source>
</evidence>
<proteinExistence type="predicted"/>
<organism evidence="2 3">
    <name type="scientific">Methylobacterium symbioticum</name>
    <dbReference type="NCBI Taxonomy" id="2584084"/>
    <lineage>
        <taxon>Bacteria</taxon>
        <taxon>Pseudomonadati</taxon>
        <taxon>Pseudomonadota</taxon>
        <taxon>Alphaproteobacteria</taxon>
        <taxon>Hyphomicrobiales</taxon>
        <taxon>Methylobacteriaceae</taxon>
        <taxon>Methylobacterium</taxon>
    </lineage>
</organism>
<reference evidence="2 3" key="1">
    <citation type="submission" date="2019-06" db="EMBL/GenBank/DDBJ databases">
        <authorList>
            <person name="Rodrigo-Torres L."/>
            <person name="Arahal R. D."/>
            <person name="Lucena T."/>
        </authorList>
    </citation>
    <scope>NUCLEOTIDE SEQUENCE [LARGE SCALE GENOMIC DNA]</scope>
    <source>
        <strain evidence="2 3">SB0023/3</strain>
    </source>
</reference>
<evidence type="ECO:0000313" key="3">
    <source>
        <dbReference type="Proteomes" id="UP000410984"/>
    </source>
</evidence>
<dbReference type="AlphaFoldDB" id="A0A509ELP7"/>